<proteinExistence type="predicted"/>
<protein>
    <submittedName>
        <fullName evidence="1">Uncharacterized protein</fullName>
    </submittedName>
</protein>
<organism evidence="1 2">
    <name type="scientific">Desulforamulus profundi</name>
    <dbReference type="NCBI Taxonomy" id="1383067"/>
    <lineage>
        <taxon>Bacteria</taxon>
        <taxon>Bacillati</taxon>
        <taxon>Bacillota</taxon>
        <taxon>Clostridia</taxon>
        <taxon>Eubacteriales</taxon>
        <taxon>Peptococcaceae</taxon>
        <taxon>Desulforamulus</taxon>
    </lineage>
</organism>
<name>A0A2C6MCM4_9FIRM</name>
<evidence type="ECO:0000313" key="1">
    <source>
        <dbReference type="EMBL" id="PHJ37332.1"/>
    </source>
</evidence>
<accession>A0A2C6MCM4</accession>
<dbReference type="EMBL" id="AWQQ01000095">
    <property type="protein sequence ID" value="PHJ37332.1"/>
    <property type="molecule type" value="Genomic_DNA"/>
</dbReference>
<sequence length="38" mass="4467">MTIEIKTMIQDRVKLFQTKVHYNVASVVEIFQRVQSSV</sequence>
<dbReference type="Proteomes" id="UP000222564">
    <property type="component" value="Unassembled WGS sequence"/>
</dbReference>
<evidence type="ECO:0000313" key="2">
    <source>
        <dbReference type="Proteomes" id="UP000222564"/>
    </source>
</evidence>
<keyword evidence="2" id="KW-1185">Reference proteome</keyword>
<gene>
    <name evidence="1" type="ORF">P378_16620</name>
</gene>
<comment type="caution">
    <text evidence="1">The sequence shown here is derived from an EMBL/GenBank/DDBJ whole genome shotgun (WGS) entry which is preliminary data.</text>
</comment>
<reference evidence="1 2" key="1">
    <citation type="submission" date="2013-09" db="EMBL/GenBank/DDBJ databases">
        <title>Biodegradation of hydrocarbons in the deep terrestrial subsurface : characterization of a microbial consortium composed of two Desulfotomaculum species originating from a deep geological formation.</title>
        <authorList>
            <person name="Aullo T."/>
            <person name="Berlendis S."/>
            <person name="Lascourreges J.-F."/>
            <person name="Dessort D."/>
            <person name="Saint-Laurent S."/>
            <person name="Schraauwers B."/>
            <person name="Mas J."/>
            <person name="Magot M."/>
            <person name="Ranchou-Peyruse A."/>
        </authorList>
    </citation>
    <scope>NUCLEOTIDE SEQUENCE [LARGE SCALE GENOMIC DNA]</scope>
    <source>
        <strain evidence="1 2">Bs107</strain>
    </source>
</reference>
<dbReference type="AlphaFoldDB" id="A0A2C6MCM4"/>